<protein>
    <recommendedName>
        <fullName evidence="1">F-box domain-containing protein</fullName>
    </recommendedName>
</protein>
<dbReference type="PROSITE" id="PS50181">
    <property type="entry name" value="FBOX"/>
    <property type="match status" value="1"/>
</dbReference>
<dbReference type="InterPro" id="IPR036047">
    <property type="entry name" value="F-box-like_dom_sf"/>
</dbReference>
<comment type="caution">
    <text evidence="2">The sequence shown here is derived from an EMBL/GenBank/DDBJ whole genome shotgun (WGS) entry which is preliminary data.</text>
</comment>
<proteinExistence type="predicted"/>
<dbReference type="SUPFAM" id="SSF81383">
    <property type="entry name" value="F-box domain"/>
    <property type="match status" value="1"/>
</dbReference>
<evidence type="ECO:0000313" key="3">
    <source>
        <dbReference type="Proteomes" id="UP001054889"/>
    </source>
</evidence>
<dbReference type="PANTHER" id="PTHR35545:SF28">
    <property type="entry name" value="OS07G0645701 PROTEIN"/>
    <property type="match status" value="1"/>
</dbReference>
<dbReference type="InterPro" id="IPR001810">
    <property type="entry name" value="F-box_dom"/>
</dbReference>
<accession>A0AAV5DEH0</accession>
<evidence type="ECO:0000259" key="1">
    <source>
        <dbReference type="PROSITE" id="PS50181"/>
    </source>
</evidence>
<reference evidence="2" key="1">
    <citation type="journal article" date="2018" name="DNA Res.">
        <title>Multiple hybrid de novo genome assembly of finger millet, an orphan allotetraploid crop.</title>
        <authorList>
            <person name="Hatakeyama M."/>
            <person name="Aluri S."/>
            <person name="Balachadran M.T."/>
            <person name="Sivarajan S.R."/>
            <person name="Patrignani A."/>
            <person name="Gruter S."/>
            <person name="Poveda L."/>
            <person name="Shimizu-Inatsugi R."/>
            <person name="Baeten J."/>
            <person name="Francoijs K.J."/>
            <person name="Nataraja K.N."/>
            <person name="Reddy Y.A.N."/>
            <person name="Phadnis S."/>
            <person name="Ravikumar R.L."/>
            <person name="Schlapbach R."/>
            <person name="Sreeman S.M."/>
            <person name="Shimizu K.K."/>
        </authorList>
    </citation>
    <scope>NUCLEOTIDE SEQUENCE</scope>
</reference>
<evidence type="ECO:0000313" key="2">
    <source>
        <dbReference type="EMBL" id="GJN08734.1"/>
    </source>
</evidence>
<gene>
    <name evidence="2" type="primary">ga26687</name>
    <name evidence="2" type="ORF">PR202_ga26687</name>
</gene>
<feature type="domain" description="F-box" evidence="1">
    <location>
        <begin position="20"/>
        <end position="56"/>
    </location>
</feature>
<dbReference type="PANTHER" id="PTHR35545">
    <property type="entry name" value="F-BOX DOMAIN-CONTAINING PROTEIN"/>
    <property type="match status" value="1"/>
</dbReference>
<name>A0AAV5DEH0_ELECO</name>
<dbReference type="SUPFAM" id="SSF52047">
    <property type="entry name" value="RNI-like"/>
    <property type="match status" value="1"/>
</dbReference>
<dbReference type="EMBL" id="BQKI01000015">
    <property type="protein sequence ID" value="GJN08734.1"/>
    <property type="molecule type" value="Genomic_DNA"/>
</dbReference>
<dbReference type="Pfam" id="PF00646">
    <property type="entry name" value="F-box"/>
    <property type="match status" value="1"/>
</dbReference>
<dbReference type="AlphaFoldDB" id="A0AAV5DEH0"/>
<dbReference type="Proteomes" id="UP001054889">
    <property type="component" value="Unassembled WGS sequence"/>
</dbReference>
<reference evidence="2" key="2">
    <citation type="submission" date="2021-12" db="EMBL/GenBank/DDBJ databases">
        <title>Resequencing data analysis of finger millet.</title>
        <authorList>
            <person name="Hatakeyama M."/>
            <person name="Aluri S."/>
            <person name="Balachadran M.T."/>
            <person name="Sivarajan S.R."/>
            <person name="Poveda L."/>
            <person name="Shimizu-Inatsugi R."/>
            <person name="Schlapbach R."/>
            <person name="Sreeman S.M."/>
            <person name="Shimizu K.K."/>
        </authorList>
    </citation>
    <scope>NUCLEOTIDE SEQUENCE</scope>
</reference>
<dbReference type="Gene3D" id="1.20.1280.50">
    <property type="match status" value="1"/>
</dbReference>
<organism evidence="2 3">
    <name type="scientific">Eleusine coracana subsp. coracana</name>
    <dbReference type="NCBI Taxonomy" id="191504"/>
    <lineage>
        <taxon>Eukaryota</taxon>
        <taxon>Viridiplantae</taxon>
        <taxon>Streptophyta</taxon>
        <taxon>Embryophyta</taxon>
        <taxon>Tracheophyta</taxon>
        <taxon>Spermatophyta</taxon>
        <taxon>Magnoliopsida</taxon>
        <taxon>Liliopsida</taxon>
        <taxon>Poales</taxon>
        <taxon>Poaceae</taxon>
        <taxon>PACMAD clade</taxon>
        <taxon>Chloridoideae</taxon>
        <taxon>Cynodonteae</taxon>
        <taxon>Eleusininae</taxon>
        <taxon>Eleusine</taxon>
    </lineage>
</organism>
<sequence length="357" mass="38681">MLKSPLKSMESKPAQFCPDEDRISKLPDDIVIAILEKVDVSTAIRTSTLSTRWRHLPLLLSHICLKTEDFMPQNSTPVSDDKVIDEAMAALVELLTSFVAAPRRERCIRILSLAVHLIPDRLCDIGKLVCDAIDCGKLKSLELEFNTVNGVYDSTELDMRRHAQSLMCFFDSSPRVFCCLTKLYLCNANFRGTDMHRLLTSCEQLQDLTLVECDTGCLGVFKIDVPGSKLRVLRVLVSSPGIPYQFWLNNVGKINESYRLGAGAGGAEPDRTGGAAGVANGAGAGGVPMAGTGAPGTRAVTRDVKSAIFARAAALIKSILAASFAAFSGLRTLGTSTSSSFMQKARRSLCFLLLSQR</sequence>
<keyword evidence="3" id="KW-1185">Reference proteome</keyword>